<dbReference type="PANTHER" id="PTHR16523:SF6">
    <property type="entry name" value="PEST PROTEOLYTIC SIGNAL-CONTAINING NUCLEAR PROTEIN"/>
    <property type="match status" value="1"/>
</dbReference>
<keyword evidence="9" id="KW-0131">Cell cycle</keyword>
<reference evidence="11" key="1">
    <citation type="submission" date="2020-06" db="EMBL/GenBank/DDBJ databases">
        <title>Draft genome of Bugula neritina, a colonial animal packing powerful symbionts and potential medicines.</title>
        <authorList>
            <person name="Rayko M."/>
        </authorList>
    </citation>
    <scope>NUCLEOTIDE SEQUENCE [LARGE SCALE GENOMIC DNA]</scope>
    <source>
        <strain evidence="11">Kwan_BN1</strain>
    </source>
</reference>
<keyword evidence="6" id="KW-0832">Ubl conjugation</keyword>
<evidence type="ECO:0000256" key="3">
    <source>
        <dbReference type="ARBA" id="ARBA00011097"/>
    </source>
</evidence>
<protein>
    <recommendedName>
        <fullName evidence="4">PEST proteolytic signal-containing nuclear protein</fullName>
    </recommendedName>
</protein>
<keyword evidence="12" id="KW-1185">Reference proteome</keyword>
<evidence type="ECO:0000256" key="2">
    <source>
        <dbReference type="ARBA" id="ARBA00004123"/>
    </source>
</evidence>
<dbReference type="AlphaFoldDB" id="A0A7J7K7Q4"/>
<keyword evidence="8" id="KW-0539">Nucleus</keyword>
<keyword evidence="7" id="KW-0007">Acetylation</keyword>
<dbReference type="GO" id="GO:0016567">
    <property type="term" value="P:protein ubiquitination"/>
    <property type="evidence" value="ECO:0007669"/>
    <property type="project" value="InterPro"/>
</dbReference>
<dbReference type="OrthoDB" id="10068198at2759"/>
<evidence type="ECO:0000256" key="9">
    <source>
        <dbReference type="ARBA" id="ARBA00023306"/>
    </source>
</evidence>
<gene>
    <name evidence="11" type="ORF">EB796_007715</name>
</gene>
<feature type="region of interest" description="Disordered" evidence="10">
    <location>
        <begin position="29"/>
        <end position="70"/>
    </location>
</feature>
<comment type="caution">
    <text evidence="11">The sequence shown here is derived from an EMBL/GenBank/DDBJ whole genome shotgun (WGS) entry which is preliminary data.</text>
</comment>
<keyword evidence="5" id="KW-0597">Phosphoprotein</keyword>
<name>A0A7J7K7Q4_BUGNE</name>
<dbReference type="Pfam" id="PF15473">
    <property type="entry name" value="PCNP"/>
    <property type="match status" value="1"/>
</dbReference>
<feature type="region of interest" description="Disordered" evidence="10">
    <location>
        <begin position="1"/>
        <end position="20"/>
    </location>
</feature>
<evidence type="ECO:0000256" key="1">
    <source>
        <dbReference type="ARBA" id="ARBA00002646"/>
    </source>
</evidence>
<dbReference type="PANTHER" id="PTHR16523">
    <property type="entry name" value="PEST PROTEOLYTIC SIGNAL-CONTAINING NUCLEAR PROTEIN"/>
    <property type="match status" value="1"/>
</dbReference>
<evidence type="ECO:0000256" key="4">
    <source>
        <dbReference type="ARBA" id="ARBA00022059"/>
    </source>
</evidence>
<evidence type="ECO:0000313" key="12">
    <source>
        <dbReference type="Proteomes" id="UP000593567"/>
    </source>
</evidence>
<dbReference type="InterPro" id="IPR029169">
    <property type="entry name" value="PCNP"/>
</dbReference>
<evidence type="ECO:0000256" key="7">
    <source>
        <dbReference type="ARBA" id="ARBA00022990"/>
    </source>
</evidence>
<evidence type="ECO:0000313" key="11">
    <source>
        <dbReference type="EMBL" id="KAF6033974.1"/>
    </source>
</evidence>
<feature type="compositionally biased region" description="Basic and acidic residues" evidence="10">
    <location>
        <begin position="39"/>
        <end position="53"/>
    </location>
</feature>
<evidence type="ECO:0000256" key="10">
    <source>
        <dbReference type="SAM" id="MobiDB-lite"/>
    </source>
</evidence>
<dbReference type="Proteomes" id="UP000593567">
    <property type="component" value="Unassembled WGS sequence"/>
</dbReference>
<feature type="compositionally biased region" description="Polar residues" evidence="10">
    <location>
        <begin position="1"/>
        <end position="11"/>
    </location>
</feature>
<feature type="compositionally biased region" description="Polar residues" evidence="10">
    <location>
        <begin position="121"/>
        <end position="134"/>
    </location>
</feature>
<evidence type="ECO:0000256" key="6">
    <source>
        <dbReference type="ARBA" id="ARBA00022843"/>
    </source>
</evidence>
<organism evidence="11 12">
    <name type="scientific">Bugula neritina</name>
    <name type="common">Brown bryozoan</name>
    <name type="synonym">Sertularia neritina</name>
    <dbReference type="NCBI Taxonomy" id="10212"/>
    <lineage>
        <taxon>Eukaryota</taxon>
        <taxon>Metazoa</taxon>
        <taxon>Spiralia</taxon>
        <taxon>Lophotrochozoa</taxon>
        <taxon>Bryozoa</taxon>
        <taxon>Gymnolaemata</taxon>
        <taxon>Cheilostomatida</taxon>
        <taxon>Flustrina</taxon>
        <taxon>Buguloidea</taxon>
        <taxon>Bugulidae</taxon>
        <taxon>Bugula</taxon>
    </lineage>
</organism>
<dbReference type="GO" id="GO:0043161">
    <property type="term" value="P:proteasome-mediated ubiquitin-dependent protein catabolic process"/>
    <property type="evidence" value="ECO:0007669"/>
    <property type="project" value="TreeGrafter"/>
</dbReference>
<feature type="region of interest" description="Disordered" evidence="10">
    <location>
        <begin position="119"/>
        <end position="171"/>
    </location>
</feature>
<accession>A0A7J7K7Q4</accession>
<feature type="compositionally biased region" description="Basic and acidic residues" evidence="10">
    <location>
        <begin position="145"/>
        <end position="171"/>
    </location>
</feature>
<comment type="subcellular location">
    <subcellularLocation>
        <location evidence="2">Nucleus</location>
    </subcellularLocation>
</comment>
<proteinExistence type="predicted"/>
<comment type="subunit">
    <text evidence="3">Interacts with UHRF2/NIRF.</text>
</comment>
<sequence length="171" mass="18973">MHTLVSTMSSKSKTEPKLPSKITILLDDEPSIKSNPIKRKLEESSKEKDKDMTATKMKFSLGSKPKPAPVKISLNKAKKDQTDHVKTVPVKSNTVAAAFNDEDESDEEMPLEAKMKMKNVGKNTPVPSGPNSFGKSKLGFSQDYKVYERKLMEQIGDPDKPHEKKSSNPPS</sequence>
<dbReference type="EMBL" id="VXIV02001190">
    <property type="protein sequence ID" value="KAF6033974.1"/>
    <property type="molecule type" value="Genomic_DNA"/>
</dbReference>
<evidence type="ECO:0000256" key="8">
    <source>
        <dbReference type="ARBA" id="ARBA00023242"/>
    </source>
</evidence>
<comment type="function">
    <text evidence="1">May be involved in cell cycle regulation.</text>
</comment>
<evidence type="ECO:0000256" key="5">
    <source>
        <dbReference type="ARBA" id="ARBA00022553"/>
    </source>
</evidence>
<dbReference type="GO" id="GO:0005634">
    <property type="term" value="C:nucleus"/>
    <property type="evidence" value="ECO:0007669"/>
    <property type="project" value="UniProtKB-SubCell"/>
</dbReference>